<proteinExistence type="predicted"/>
<protein>
    <submittedName>
        <fullName evidence="2">Uncharacterized protein</fullName>
    </submittedName>
</protein>
<sequence length="71" mass="7641">MRNVISVALSVFVFIIFSSVSINSFADIGPMDDAQGAALRQSHSGGQDSDITALKKQLDNGRNDKETARND</sequence>
<feature type="compositionally biased region" description="Polar residues" evidence="1">
    <location>
        <begin position="41"/>
        <end position="50"/>
    </location>
</feature>
<reference evidence="2 3" key="1">
    <citation type="submission" date="2016-07" db="EMBL/GenBank/DDBJ databases">
        <title>Draft genome of Scalindua rubra, obtained from a brine-seawater interface in the Red Sea, sheds light on salt adaptation in anammox bacteria.</title>
        <authorList>
            <person name="Speth D.R."/>
            <person name="Lagkouvardos I."/>
            <person name="Wang Y."/>
            <person name="Qian P.-Y."/>
            <person name="Dutilh B.E."/>
            <person name="Jetten M.S."/>
        </authorList>
    </citation>
    <scope>NUCLEOTIDE SEQUENCE [LARGE SCALE GENOMIC DNA]</scope>
    <source>
        <strain evidence="2">BSI-1</strain>
    </source>
</reference>
<name>A0A1E3X707_9BACT</name>
<evidence type="ECO:0000256" key="1">
    <source>
        <dbReference type="SAM" id="MobiDB-lite"/>
    </source>
</evidence>
<evidence type="ECO:0000313" key="2">
    <source>
        <dbReference type="EMBL" id="ODS31413.1"/>
    </source>
</evidence>
<dbReference type="EMBL" id="MAYW01000119">
    <property type="protein sequence ID" value="ODS31413.1"/>
    <property type="molecule type" value="Genomic_DNA"/>
</dbReference>
<feature type="region of interest" description="Disordered" evidence="1">
    <location>
        <begin position="37"/>
        <end position="71"/>
    </location>
</feature>
<comment type="caution">
    <text evidence="2">The sequence shown here is derived from an EMBL/GenBank/DDBJ whole genome shotgun (WGS) entry which is preliminary data.</text>
</comment>
<dbReference type="AlphaFoldDB" id="A0A1E3X707"/>
<gene>
    <name evidence="2" type="ORF">SCARUB_03459</name>
</gene>
<feature type="compositionally biased region" description="Basic and acidic residues" evidence="1">
    <location>
        <begin position="56"/>
        <end position="71"/>
    </location>
</feature>
<accession>A0A1E3X707</accession>
<evidence type="ECO:0000313" key="3">
    <source>
        <dbReference type="Proteomes" id="UP000094056"/>
    </source>
</evidence>
<dbReference type="Proteomes" id="UP000094056">
    <property type="component" value="Unassembled WGS sequence"/>
</dbReference>
<organism evidence="2 3">
    <name type="scientific">Candidatus Scalindua rubra</name>
    <dbReference type="NCBI Taxonomy" id="1872076"/>
    <lineage>
        <taxon>Bacteria</taxon>
        <taxon>Pseudomonadati</taxon>
        <taxon>Planctomycetota</taxon>
        <taxon>Candidatus Brocadiia</taxon>
        <taxon>Candidatus Brocadiales</taxon>
        <taxon>Candidatus Scalinduaceae</taxon>
        <taxon>Candidatus Scalindua</taxon>
    </lineage>
</organism>